<gene>
    <name evidence="2" type="primary">ORF33371</name>
</gene>
<feature type="non-terminal residue" evidence="2">
    <location>
        <position position="127"/>
    </location>
</feature>
<feature type="compositionally biased region" description="Low complexity" evidence="1">
    <location>
        <begin position="109"/>
        <end position="127"/>
    </location>
</feature>
<name>A0A0B6YSQ9_9EUPU</name>
<sequence length="127" mass="13731">RTWTPEMLLEDLRHFLTPRHTNIAGSNNDSDDSDGSEFSEPGGSRMFNAGGGFSSSENRVPSSPPIGNMLTCGGCEDLKREVKRIQLIISNLSSQVMVLTNVVEDLKKSNTNSSRSSNQQAAATGQD</sequence>
<feature type="non-terminal residue" evidence="2">
    <location>
        <position position="1"/>
    </location>
</feature>
<feature type="region of interest" description="Disordered" evidence="1">
    <location>
        <begin position="107"/>
        <end position="127"/>
    </location>
</feature>
<accession>A0A0B6YSQ9</accession>
<proteinExistence type="predicted"/>
<evidence type="ECO:0000313" key="2">
    <source>
        <dbReference type="EMBL" id="CEK58515.1"/>
    </source>
</evidence>
<feature type="region of interest" description="Disordered" evidence="1">
    <location>
        <begin position="20"/>
        <end position="66"/>
    </location>
</feature>
<organism evidence="2">
    <name type="scientific">Arion vulgaris</name>
    <dbReference type="NCBI Taxonomy" id="1028688"/>
    <lineage>
        <taxon>Eukaryota</taxon>
        <taxon>Metazoa</taxon>
        <taxon>Spiralia</taxon>
        <taxon>Lophotrochozoa</taxon>
        <taxon>Mollusca</taxon>
        <taxon>Gastropoda</taxon>
        <taxon>Heterobranchia</taxon>
        <taxon>Euthyneura</taxon>
        <taxon>Panpulmonata</taxon>
        <taxon>Eupulmonata</taxon>
        <taxon>Stylommatophora</taxon>
        <taxon>Helicina</taxon>
        <taxon>Arionoidea</taxon>
        <taxon>Arionidae</taxon>
        <taxon>Arion</taxon>
    </lineage>
</organism>
<reference evidence="2" key="1">
    <citation type="submission" date="2014-12" db="EMBL/GenBank/DDBJ databases">
        <title>Insight into the proteome of Arion vulgaris.</title>
        <authorList>
            <person name="Aradska J."/>
            <person name="Bulat T."/>
            <person name="Smidak R."/>
            <person name="Sarate P."/>
            <person name="Gangsoo J."/>
            <person name="Sialana F."/>
            <person name="Bilban M."/>
            <person name="Lubec G."/>
        </authorList>
    </citation>
    <scope>NUCLEOTIDE SEQUENCE</scope>
    <source>
        <tissue evidence="2">Skin</tissue>
    </source>
</reference>
<evidence type="ECO:0000256" key="1">
    <source>
        <dbReference type="SAM" id="MobiDB-lite"/>
    </source>
</evidence>
<protein>
    <submittedName>
        <fullName evidence="2">Uncharacterized protein</fullName>
    </submittedName>
</protein>
<dbReference type="AlphaFoldDB" id="A0A0B6YSQ9"/>
<dbReference type="EMBL" id="HACG01011650">
    <property type="protein sequence ID" value="CEK58515.1"/>
    <property type="molecule type" value="Transcribed_RNA"/>
</dbReference>